<accession>C0QUH7</accession>
<sequence>MKKVMGLAAAGLLAAGVANAGSLTVANSDITLYGGVSAGYQYLTTEHSAGSLTNNDYFSVNNVIIGLKKDADANSPIGFNAAFGNFTVPTVIASSATVNSNNLIAYGKTSSFMPWLAYVTIAPVQGLSVDAGLLWNKFGEAPITILNSNINRGILFTGHPVLFAGARVNYDAGVAKVYVGYNQGGGLLQAGVSDAIEAGAMADLGAAKVGLHVYDEASGRNIYVLCVKSDLGVAKVGLEIDYTTLDTAPAGADDSAYGVALNLDPAVSNTVSVPIRIEYIDNKNSGIYLTGKDNAMSLTVTPTYKPTGNTFVRAEIAYTSTDAKVFVDDSGSAKDNRTYLGFEAGFLF</sequence>
<dbReference type="HOGENOM" id="CLU_778273_0_0_0"/>
<reference evidence="2 3" key="1">
    <citation type="journal article" date="2009" name="J. Bacteriol.">
        <title>Complete and draft genome sequences of six members of the Aquificales.</title>
        <authorList>
            <person name="Reysenbach A.L."/>
            <person name="Hamamura N."/>
            <person name="Podar M."/>
            <person name="Griffiths E."/>
            <person name="Ferreira S."/>
            <person name="Hochstein R."/>
            <person name="Heidelberg J."/>
            <person name="Johnson J."/>
            <person name="Mead D."/>
            <person name="Pohorille A."/>
            <person name="Sarmiento M."/>
            <person name="Schweighofer K."/>
            <person name="Seshadri R."/>
            <person name="Voytek M.A."/>
        </authorList>
    </citation>
    <scope>NUCLEOTIDE SEQUENCE [LARGE SCALE GENOMIC DNA]</scope>
    <source>
        <strain evidence="3">DSM 14350 / EX-H1</strain>
    </source>
</reference>
<keyword evidence="1" id="KW-0732">Signal</keyword>
<name>C0QUH7_PERMH</name>
<dbReference type="Proteomes" id="UP000001366">
    <property type="component" value="Chromosome"/>
</dbReference>
<evidence type="ECO:0000256" key="1">
    <source>
        <dbReference type="SAM" id="SignalP"/>
    </source>
</evidence>
<dbReference type="InterPro" id="IPR011486">
    <property type="entry name" value="BBP2"/>
</dbReference>
<gene>
    <name evidence="2" type="ordered locus">PERMA_0553</name>
</gene>
<protein>
    <recommendedName>
        <fullName evidence="4">Porin</fullName>
    </recommendedName>
</protein>
<keyword evidence="3" id="KW-1185">Reference proteome</keyword>
<dbReference type="KEGG" id="pmx:PERMA_0553"/>
<feature type="signal peptide" evidence="1">
    <location>
        <begin position="1"/>
        <end position="20"/>
    </location>
</feature>
<evidence type="ECO:0000313" key="3">
    <source>
        <dbReference type="Proteomes" id="UP000001366"/>
    </source>
</evidence>
<dbReference type="OrthoDB" id="11258at2"/>
<dbReference type="EMBL" id="CP001230">
    <property type="protein sequence ID" value="ACO03472.1"/>
    <property type="molecule type" value="Genomic_DNA"/>
</dbReference>
<proteinExistence type="predicted"/>
<dbReference type="Pfam" id="PF07642">
    <property type="entry name" value="BBP2"/>
    <property type="match status" value="1"/>
</dbReference>
<dbReference type="PaxDb" id="123214-PERMA_0553"/>
<evidence type="ECO:0008006" key="4">
    <source>
        <dbReference type="Google" id="ProtNLM"/>
    </source>
</evidence>
<feature type="chain" id="PRO_5002902374" description="Porin" evidence="1">
    <location>
        <begin position="21"/>
        <end position="348"/>
    </location>
</feature>
<dbReference type="STRING" id="123214.PERMA_0553"/>
<dbReference type="SUPFAM" id="SSF56935">
    <property type="entry name" value="Porins"/>
    <property type="match status" value="1"/>
</dbReference>
<evidence type="ECO:0000313" key="2">
    <source>
        <dbReference type="EMBL" id="ACO03472.1"/>
    </source>
</evidence>
<dbReference type="eggNOG" id="COG3203">
    <property type="taxonomic scope" value="Bacteria"/>
</dbReference>
<dbReference type="AlphaFoldDB" id="C0QUH7"/>
<organism evidence="2 3">
    <name type="scientific">Persephonella marina (strain DSM 14350 / EX-H1)</name>
    <dbReference type="NCBI Taxonomy" id="123214"/>
    <lineage>
        <taxon>Bacteria</taxon>
        <taxon>Pseudomonadati</taxon>
        <taxon>Aquificota</taxon>
        <taxon>Aquificia</taxon>
        <taxon>Aquificales</taxon>
        <taxon>Hydrogenothermaceae</taxon>
        <taxon>Persephonella</taxon>
    </lineage>
</organism>